<dbReference type="PANTHER" id="PTHR34876:SF10">
    <property type="entry name" value="GLUCANASE"/>
    <property type="match status" value="1"/>
</dbReference>
<evidence type="ECO:0000256" key="3">
    <source>
        <dbReference type="RuleBase" id="RU361186"/>
    </source>
</evidence>
<dbReference type="GO" id="GO:0030245">
    <property type="term" value="P:cellulose catabolic process"/>
    <property type="evidence" value="ECO:0007669"/>
    <property type="project" value="UniProtKB-KW"/>
</dbReference>
<keyword evidence="3" id="KW-0136">Cellulose degradation</keyword>
<keyword evidence="3" id="KW-0119">Carbohydrate metabolism</keyword>
<gene>
    <name evidence="4" type="ORF">DNG_06407</name>
</gene>
<feature type="binding site" evidence="2">
    <location>
        <position position="215"/>
    </location>
    <ligand>
        <name>substrate</name>
    </ligand>
</feature>
<keyword evidence="3" id="KW-0326">Glycosidase</keyword>
<keyword evidence="3" id="KW-0378">Hydrolase</keyword>
<accession>A0AAE8N1J0</accession>
<feature type="binding site" evidence="2">
    <location>
        <position position="326"/>
    </location>
    <ligand>
        <name>substrate</name>
    </ligand>
</feature>
<feature type="binding site" evidence="2">
    <location>
        <position position="299"/>
    </location>
    <ligand>
        <name>substrate</name>
    </ligand>
</feature>
<dbReference type="GO" id="GO:0004553">
    <property type="term" value="F:hydrolase activity, hydrolyzing O-glycosyl compounds"/>
    <property type="evidence" value="ECO:0007669"/>
    <property type="project" value="InterPro"/>
</dbReference>
<dbReference type="PIRSF" id="PIRSF001100">
    <property type="entry name" value="Beta_cellobiohydrolase"/>
    <property type="match status" value="1"/>
</dbReference>
<dbReference type="Proteomes" id="UP001187682">
    <property type="component" value="Unassembled WGS sequence"/>
</dbReference>
<feature type="chain" id="PRO_5041769854" description="Glucanase" evidence="3">
    <location>
        <begin position="20"/>
        <end position="367"/>
    </location>
</feature>
<dbReference type="PRINTS" id="PR00733">
    <property type="entry name" value="GLHYDRLASE6"/>
</dbReference>
<keyword evidence="3" id="KW-0732">Signal</keyword>
<feature type="binding site" evidence="2">
    <location>
        <position position="79"/>
    </location>
    <ligand>
        <name>substrate</name>
    </ligand>
</feature>
<keyword evidence="5" id="KW-1185">Reference proteome</keyword>
<feature type="signal peptide" evidence="3">
    <location>
        <begin position="1"/>
        <end position="19"/>
    </location>
</feature>
<protein>
    <recommendedName>
        <fullName evidence="3">Glucanase</fullName>
        <ecNumber evidence="3">3.2.1.-</ecNumber>
    </recommendedName>
</protein>
<comment type="similarity">
    <text evidence="3">Belongs to the glycosyl hydrolase family 6.</text>
</comment>
<dbReference type="SUPFAM" id="SSF51989">
    <property type="entry name" value="Glycosyl hydrolases family 6, cellulases"/>
    <property type="match status" value="1"/>
</dbReference>
<dbReference type="InterPro" id="IPR016288">
    <property type="entry name" value="Beta_cellobiohydrolase"/>
</dbReference>
<sequence length="367" mass="39342">MRSALSVFAPLVLADLTLARPYLSFRQADSNPFEGRQLYVNTGYSKSLEVTRQSFLDDGDVENAGKVQFIQEKVGTFVWVSNIDLLRDIDVAIEGARSAQDQTGEEQIVGLVLYNLPDRDCSAGESSGELSLADGGLERYMAEYVGPFAEKVLAAGDLQFGIVLEPDAVGNMVTGQDMEICRNAAEPQREGIAYAIQKLQADHVHLYIDASNGAWLGSEEHIRSAAAQFADIVSKAGNGARIRGFSTNVSNYIPFSDSGSINESSYVSSLAPAVEAQGLPGRFIVDQSRVALSDAGKEWCNVAAGFGQPATTETGNDHVDSIVWVKLGGESDGECGMEGAPVAGSWFNEYARQLTINAHEAIQPISS</sequence>
<feature type="active site" description="Proton donor" evidence="1">
    <location>
        <position position="167"/>
    </location>
</feature>
<evidence type="ECO:0000313" key="5">
    <source>
        <dbReference type="Proteomes" id="UP001187682"/>
    </source>
</evidence>
<proteinExistence type="inferred from homology"/>
<dbReference type="Gene3D" id="3.20.20.40">
    <property type="entry name" value="1, 4-beta cellobiohydrolase"/>
    <property type="match status" value="1"/>
</dbReference>
<organism evidence="4 5">
    <name type="scientific">Cephalotrichum gorgonifer</name>
    <dbReference type="NCBI Taxonomy" id="2041049"/>
    <lineage>
        <taxon>Eukaryota</taxon>
        <taxon>Fungi</taxon>
        <taxon>Dikarya</taxon>
        <taxon>Ascomycota</taxon>
        <taxon>Pezizomycotina</taxon>
        <taxon>Sordariomycetes</taxon>
        <taxon>Hypocreomycetidae</taxon>
        <taxon>Microascales</taxon>
        <taxon>Microascaceae</taxon>
        <taxon>Cephalotrichum</taxon>
    </lineage>
</organism>
<dbReference type="EC" id="3.2.1.-" evidence="3"/>
<evidence type="ECO:0000256" key="1">
    <source>
        <dbReference type="PIRSR" id="PIRSR001100-1"/>
    </source>
</evidence>
<dbReference type="EMBL" id="ONZQ02000009">
    <property type="protein sequence ID" value="SPO03724.1"/>
    <property type="molecule type" value="Genomic_DNA"/>
</dbReference>
<keyword evidence="3" id="KW-0624">Polysaccharide degradation</keyword>
<dbReference type="PANTHER" id="PTHR34876">
    <property type="match status" value="1"/>
</dbReference>
<reference evidence="4" key="1">
    <citation type="submission" date="2018-03" db="EMBL/GenBank/DDBJ databases">
        <authorList>
            <person name="Guldener U."/>
        </authorList>
    </citation>
    <scope>NUCLEOTIDE SEQUENCE</scope>
</reference>
<evidence type="ECO:0000256" key="2">
    <source>
        <dbReference type="PIRSR" id="PIRSR001100-2"/>
    </source>
</evidence>
<feature type="active site" description="Proton acceptor" evidence="1">
    <location>
        <position position="332"/>
    </location>
</feature>
<name>A0AAE8N1J0_9PEZI</name>
<dbReference type="AlphaFoldDB" id="A0AAE8N1J0"/>
<dbReference type="InterPro" id="IPR036434">
    <property type="entry name" value="Beta_cellobiohydrolase_sf"/>
</dbReference>
<evidence type="ECO:0000313" key="4">
    <source>
        <dbReference type="EMBL" id="SPO03724.1"/>
    </source>
</evidence>
<feature type="binding site" evidence="2">
    <location>
        <position position="251"/>
    </location>
    <ligand>
        <name>substrate</name>
    </ligand>
</feature>
<dbReference type="Pfam" id="PF01341">
    <property type="entry name" value="Glyco_hydro_6"/>
    <property type="match status" value="1"/>
</dbReference>
<comment type="caution">
    <text evidence="4">The sequence shown here is derived from an EMBL/GenBank/DDBJ whole genome shotgun (WGS) entry which is preliminary data.</text>
</comment>
<feature type="binding site" evidence="2">
    <location>
        <position position="330"/>
    </location>
    <ligand>
        <name>substrate</name>
    </ligand>
</feature>